<dbReference type="EMBL" id="WJHE01000107">
    <property type="protein sequence ID" value="MST31622.1"/>
    <property type="molecule type" value="Genomic_DNA"/>
</dbReference>
<name>A0ABW9QP86_9ACTN</name>
<evidence type="ECO:0000313" key="2">
    <source>
        <dbReference type="Proteomes" id="UP000437736"/>
    </source>
</evidence>
<organism evidence="1 2">
    <name type="scientific">Acidiferrimicrobium australe</name>
    <dbReference type="NCBI Taxonomy" id="2664430"/>
    <lineage>
        <taxon>Bacteria</taxon>
        <taxon>Bacillati</taxon>
        <taxon>Actinomycetota</taxon>
        <taxon>Acidimicrobiia</taxon>
        <taxon>Acidimicrobiales</taxon>
        <taxon>Acidimicrobiaceae</taxon>
        <taxon>Acidiferrimicrobium</taxon>
    </lineage>
</organism>
<dbReference type="Proteomes" id="UP000437736">
    <property type="component" value="Unassembled WGS sequence"/>
</dbReference>
<comment type="caution">
    <text evidence="1">The sequence shown here is derived from an EMBL/GenBank/DDBJ whole genome shotgun (WGS) entry which is preliminary data.</text>
</comment>
<evidence type="ECO:0000313" key="1">
    <source>
        <dbReference type="EMBL" id="MST31622.1"/>
    </source>
</evidence>
<gene>
    <name evidence="1" type="ORF">GHK86_02600</name>
</gene>
<protein>
    <submittedName>
        <fullName evidence="1">Uncharacterized protein</fullName>
    </submittedName>
</protein>
<reference evidence="1 2" key="1">
    <citation type="submission" date="2019-11" db="EMBL/GenBank/DDBJ databases">
        <title>Acidiferrimicrobium australis gen. nov., sp. nov., an acidophilic and obligately heterotrophic, member of the Actinobacteria that catalyses dissimilatory oxido- reduction of iron isolated from metal-rich acidic water in Chile.</title>
        <authorList>
            <person name="Gonzalez D."/>
            <person name="Huber K."/>
            <person name="Hedrich S."/>
            <person name="Rojas-Villalobos C."/>
            <person name="Quatrini R."/>
            <person name="Dinamarca M.A."/>
            <person name="Schwarz A."/>
            <person name="Canales C."/>
            <person name="Nancucheo I."/>
        </authorList>
    </citation>
    <scope>NUCLEOTIDE SEQUENCE [LARGE SCALE GENOMIC DNA]</scope>
    <source>
        <strain evidence="1 2">USS-CCA1</strain>
    </source>
</reference>
<sequence>MTKLTPAQVDALRDAFGYWPDAGSEHGPIELEYAILGEEWLRVLVGATVDLDPESDQVEEIIDVLLDAEVVGVVDAYYPIWPEEDEDDRRWAVVAERLSAAPACARRRSRPGGSCCSRQR</sequence>
<proteinExistence type="predicted"/>
<accession>A0ABW9QP86</accession>
<keyword evidence="2" id="KW-1185">Reference proteome</keyword>